<comment type="caution">
    <text evidence="5">The sequence shown here is derived from an EMBL/GenBank/DDBJ whole genome shotgun (WGS) entry which is preliminary data.</text>
</comment>
<dbReference type="CDD" id="cd06093">
    <property type="entry name" value="PX_domain"/>
    <property type="match status" value="1"/>
</dbReference>
<feature type="compositionally biased region" description="Low complexity" evidence="2">
    <location>
        <begin position="45"/>
        <end position="63"/>
    </location>
</feature>
<feature type="compositionally biased region" description="Polar residues" evidence="2">
    <location>
        <begin position="28"/>
        <end position="44"/>
    </location>
</feature>
<gene>
    <name evidence="5" type="ORF">BN980_GECA06s03442g</name>
</gene>
<dbReference type="SMART" id="SM00233">
    <property type="entry name" value="PH"/>
    <property type="match status" value="1"/>
</dbReference>
<dbReference type="Pfam" id="PF00787">
    <property type="entry name" value="PX"/>
    <property type="match status" value="1"/>
</dbReference>
<dbReference type="PROSITE" id="PS50238">
    <property type="entry name" value="RHOGAP"/>
    <property type="match status" value="1"/>
</dbReference>
<dbReference type="AlphaFoldDB" id="A0A0J9X973"/>
<evidence type="ECO:0000313" key="5">
    <source>
        <dbReference type="EMBL" id="CDO54017.1"/>
    </source>
</evidence>
<dbReference type="InterPro" id="IPR036871">
    <property type="entry name" value="PX_dom_sf"/>
</dbReference>
<dbReference type="InterPro" id="IPR001683">
    <property type="entry name" value="PX_dom"/>
</dbReference>
<evidence type="ECO:0000313" key="6">
    <source>
        <dbReference type="Proteomes" id="UP000242525"/>
    </source>
</evidence>
<dbReference type="Gene3D" id="1.10.555.10">
    <property type="entry name" value="Rho GTPase activation protein"/>
    <property type="match status" value="1"/>
</dbReference>
<dbReference type="GO" id="GO:0005096">
    <property type="term" value="F:GTPase activator activity"/>
    <property type="evidence" value="ECO:0007669"/>
    <property type="project" value="UniProtKB-KW"/>
</dbReference>
<feature type="compositionally biased region" description="Polar residues" evidence="2">
    <location>
        <begin position="522"/>
        <end position="533"/>
    </location>
</feature>
<proteinExistence type="predicted"/>
<feature type="region of interest" description="Disordered" evidence="2">
    <location>
        <begin position="1"/>
        <end position="110"/>
    </location>
</feature>
<dbReference type="GO" id="GO:0035091">
    <property type="term" value="F:phosphatidylinositol binding"/>
    <property type="evidence" value="ECO:0007669"/>
    <property type="project" value="InterPro"/>
</dbReference>
<feature type="compositionally biased region" description="Low complexity" evidence="2">
    <location>
        <begin position="344"/>
        <end position="356"/>
    </location>
</feature>
<dbReference type="GO" id="GO:0005933">
    <property type="term" value="C:cellular bud"/>
    <property type="evidence" value="ECO:0007669"/>
    <property type="project" value="UniProtKB-ARBA"/>
</dbReference>
<dbReference type="InterPro" id="IPR001849">
    <property type="entry name" value="PH_domain"/>
</dbReference>
<feature type="region of interest" description="Disordered" evidence="2">
    <location>
        <begin position="304"/>
        <end position="371"/>
    </location>
</feature>
<keyword evidence="6" id="KW-1185">Reference proteome</keyword>
<accession>A0A0J9X973</accession>
<feature type="domain" description="Rho-GAP" evidence="4">
    <location>
        <begin position="1002"/>
        <end position="1192"/>
    </location>
</feature>
<dbReference type="GO" id="GO:0007165">
    <property type="term" value="P:signal transduction"/>
    <property type="evidence" value="ECO:0007669"/>
    <property type="project" value="InterPro"/>
</dbReference>
<dbReference type="Proteomes" id="UP000242525">
    <property type="component" value="Unassembled WGS sequence"/>
</dbReference>
<feature type="compositionally biased region" description="Low complexity" evidence="2">
    <location>
        <begin position="79"/>
        <end position="91"/>
    </location>
</feature>
<feature type="compositionally biased region" description="Polar residues" evidence="2">
    <location>
        <begin position="1"/>
        <end position="11"/>
    </location>
</feature>
<evidence type="ECO:0000259" key="3">
    <source>
        <dbReference type="PROSITE" id="PS50003"/>
    </source>
</evidence>
<dbReference type="SUPFAM" id="SSF50729">
    <property type="entry name" value="PH domain-like"/>
    <property type="match status" value="1"/>
</dbReference>
<feature type="compositionally biased region" description="Polar residues" evidence="2">
    <location>
        <begin position="824"/>
        <end position="839"/>
    </location>
</feature>
<dbReference type="PROSITE" id="PS50003">
    <property type="entry name" value="PH_DOMAIN"/>
    <property type="match status" value="1"/>
</dbReference>
<dbReference type="Pfam" id="PF00169">
    <property type="entry name" value="PH"/>
    <property type="match status" value="1"/>
</dbReference>
<feature type="domain" description="PH" evidence="3">
    <location>
        <begin position="692"/>
        <end position="801"/>
    </location>
</feature>
<dbReference type="InterPro" id="IPR008936">
    <property type="entry name" value="Rho_GTPase_activation_prot"/>
</dbReference>
<feature type="region of interest" description="Disordered" evidence="2">
    <location>
        <begin position="818"/>
        <end position="865"/>
    </location>
</feature>
<feature type="compositionally biased region" description="Acidic residues" evidence="2">
    <location>
        <begin position="1189"/>
        <end position="1201"/>
    </location>
</feature>
<dbReference type="Gene3D" id="2.30.29.30">
    <property type="entry name" value="Pleckstrin-homology domain (PH domain)/Phosphotyrosine-binding domain (PTB)"/>
    <property type="match status" value="1"/>
</dbReference>
<feature type="compositionally biased region" description="Polar residues" evidence="2">
    <location>
        <begin position="904"/>
        <end position="918"/>
    </location>
</feature>
<sequence length="1243" mass="138643">MNPSPSHVSSPETRKPHQQQPRSKEVYEQQSQPLKPSPFSFNNDISPRPSPTGSTSSSIFRSPQGSNPVSPVRMNLPDASAYSNMSANYNSLTSPPSKIDSPHVNTNQRPSPYVAYNGQSHQQLQQLYEADRFSSPIEFIEGTTAHTDKLYYSKDHTTTGRAVTPVLSSQASFPTSATSPTPREIVSPKISIQRSLKSSTESLKPPLPIVSSNEKLDQQIAGRDLEGRSEVECLDSNFLLDPTDRVIKSPAISYSREDLSAFTEPHHQMAPKAKRPSALKFDLNYASLDIVQQPTDPDLLLAAQPQKSLEKRSDEKLTSPALSTTRPPKHVDAFNKTSLPAQGSLKLSASSSSTPSRGNQNLPSPSSANFPSIDNYMLDELKTLLREKLVELSQIQSQNAQLWALVNKQRTMIFDLQKDLDGAVEQNEKYRAILSKPHSSTSKPINSLLSPSIAISPSSQSKYRKDPKDISPSSRVRHSHDESGRQIPSIPRKSVESNVSRQEIMISISNNLNNAKEPRTPVQPTHSVTSTPYQPIEGTPYDMLEKSQPSISSEVVLFVKPEEIPTIWLDISTLIGKVKSAYKKKEDPVALFTMLDRETKKELWKVLKDYSSLVALDHTIRPLLSQLNIPKLPERLLFQSHAPSKVDIRKVGMEEYFFSILKIPNLPPLAARALCEFLSTDMIDPMDIPDTISRREGYLTKRGKKIRGWKVRYFVIENDHLNYYDKPGGEVQGSINLVGAKVVRQNKSDPEFATEEAADKSFRHDFLLVEPKKKDYVRHVLCGESDEDRDLWITALMEVIDEVTSNPLVPIKVHDAVSPKKSVTPGSTSSNIAVNNSQDYDVGGRGSATPYSQSHDKLTSPINKKFGDININSELNPTGSIEEEDNFTKEPKKAKRKGFFLSFRNKNGNSSSQNQFPSSIAPGISENLDEFQATPYSAVEQQSLPSNQMKTADSSVTPSSKTLDEVVFAQQDSLASSDIPTLYNRSESPVSGELQLKRVFGVPLQEAISLASKQVHNCIVPAIVYRCIEHLKYRDAIFEEGIFRLSGSTSTIRALKDRFNTEYDIDLVSSETFYDIHAVAGLLKLYLREIPSLILSPYLAPEFREAVDIDDPVTKILKLKSLVQEIPRENRDLLCVLFSLLTEVVSYSELNKMNLRNIGIVFAQTLNISAYVLIPFLTDFDAIFGDDEEETLDEESGVEEGDLSKQPLEQIDGNDNAIKHYQPRPLPSPSQQQQHPEFMTLPP</sequence>
<dbReference type="InterPro" id="IPR050729">
    <property type="entry name" value="Rho-GAP"/>
</dbReference>
<keyword evidence="1" id="KW-0343">GTPase activation</keyword>
<dbReference type="EMBL" id="CCBN010000006">
    <property type="protein sequence ID" value="CDO54017.1"/>
    <property type="molecule type" value="Genomic_DNA"/>
</dbReference>
<feature type="region of interest" description="Disordered" evidence="2">
    <location>
        <begin position="435"/>
        <end position="498"/>
    </location>
</feature>
<evidence type="ECO:0000259" key="4">
    <source>
        <dbReference type="PROSITE" id="PS50238"/>
    </source>
</evidence>
<evidence type="ECO:0000256" key="1">
    <source>
        <dbReference type="ARBA" id="ARBA00022468"/>
    </source>
</evidence>
<dbReference type="SMART" id="SM00324">
    <property type="entry name" value="RhoGAP"/>
    <property type="match status" value="1"/>
</dbReference>
<dbReference type="PANTHER" id="PTHR23176">
    <property type="entry name" value="RHO/RAC/CDC GTPASE-ACTIVATING PROTEIN"/>
    <property type="match status" value="1"/>
</dbReference>
<feature type="compositionally biased region" description="Low complexity" evidence="2">
    <location>
        <begin position="444"/>
        <end position="461"/>
    </location>
</feature>
<feature type="region of interest" description="Disordered" evidence="2">
    <location>
        <begin position="514"/>
        <end position="535"/>
    </location>
</feature>
<dbReference type="InterPro" id="IPR011993">
    <property type="entry name" value="PH-like_dom_sf"/>
</dbReference>
<dbReference type="GO" id="GO:0005938">
    <property type="term" value="C:cell cortex"/>
    <property type="evidence" value="ECO:0007669"/>
    <property type="project" value="UniProtKB-ARBA"/>
</dbReference>
<dbReference type="SUPFAM" id="SSF48350">
    <property type="entry name" value="GTPase activation domain, GAP"/>
    <property type="match status" value="1"/>
</dbReference>
<feature type="region of interest" description="Disordered" evidence="2">
    <location>
        <begin position="1189"/>
        <end position="1243"/>
    </location>
</feature>
<dbReference type="OrthoDB" id="185175at2759"/>
<name>A0A0J9X973_GEOCN</name>
<dbReference type="Pfam" id="PF00620">
    <property type="entry name" value="RhoGAP"/>
    <property type="match status" value="1"/>
</dbReference>
<dbReference type="InterPro" id="IPR000198">
    <property type="entry name" value="RhoGAP_dom"/>
</dbReference>
<evidence type="ECO:0000256" key="2">
    <source>
        <dbReference type="SAM" id="MobiDB-lite"/>
    </source>
</evidence>
<feature type="compositionally biased region" description="Polar residues" evidence="2">
    <location>
        <begin position="357"/>
        <end position="371"/>
    </location>
</feature>
<dbReference type="SUPFAM" id="SSF64268">
    <property type="entry name" value="PX domain"/>
    <property type="match status" value="1"/>
</dbReference>
<dbReference type="STRING" id="1173061.A0A0J9X973"/>
<protein>
    <submittedName>
        <fullName evidence="5">Similar to Saccharomyces cerevisiae YPL115C BEM3 Rho GTPase activating protein (RhoGAP) involved in control of the cytoskeleton organization</fullName>
    </submittedName>
</protein>
<dbReference type="PANTHER" id="PTHR23176:SF129">
    <property type="entry name" value="RHO GTPASE ACTIVATING PROTEIN AT 16F, ISOFORM E-RELATED"/>
    <property type="match status" value="1"/>
</dbReference>
<organism evidence="5 6">
    <name type="scientific">Geotrichum candidum</name>
    <name type="common">Oospora lactis</name>
    <name type="synonym">Dipodascus geotrichum</name>
    <dbReference type="NCBI Taxonomy" id="1173061"/>
    <lineage>
        <taxon>Eukaryota</taxon>
        <taxon>Fungi</taxon>
        <taxon>Dikarya</taxon>
        <taxon>Ascomycota</taxon>
        <taxon>Saccharomycotina</taxon>
        <taxon>Dipodascomycetes</taxon>
        <taxon>Dipodascales</taxon>
        <taxon>Dipodascaceae</taxon>
        <taxon>Geotrichum</taxon>
    </lineage>
</organism>
<feature type="region of interest" description="Disordered" evidence="2">
    <location>
        <begin position="903"/>
        <end position="923"/>
    </location>
</feature>
<dbReference type="Gene3D" id="3.30.1520.10">
    <property type="entry name" value="Phox-like domain"/>
    <property type="match status" value="1"/>
</dbReference>
<reference evidence="5" key="1">
    <citation type="submission" date="2014-03" db="EMBL/GenBank/DDBJ databases">
        <authorList>
            <person name="Casaregola S."/>
        </authorList>
    </citation>
    <scope>NUCLEOTIDE SEQUENCE [LARGE SCALE GENOMIC DNA]</scope>
    <source>
        <strain evidence="5">CLIB 918</strain>
    </source>
</reference>
<feature type="compositionally biased region" description="Basic and acidic residues" evidence="2">
    <location>
        <begin position="308"/>
        <end position="317"/>
    </location>
</feature>